<dbReference type="EMBL" id="BPLR01016470">
    <property type="protein sequence ID" value="GIY84111.1"/>
    <property type="molecule type" value="Genomic_DNA"/>
</dbReference>
<accession>A0AAV4WML6</accession>
<sequence>MQGCVHGDGHHSTVRRRPCQTTSAVALTLVFSRRKITNNKVKCRGETRFPRQPWVQQRFCCAPAAHNLVPLGRSMPLQGRTRGGAWESHVSA</sequence>
<protein>
    <submittedName>
        <fullName evidence="2">Uncharacterized protein</fullName>
    </submittedName>
</protein>
<comment type="caution">
    <text evidence="2">The sequence shown here is derived from an EMBL/GenBank/DDBJ whole genome shotgun (WGS) entry which is preliminary data.</text>
</comment>
<feature type="region of interest" description="Disordered" evidence="1">
    <location>
        <begin position="73"/>
        <end position="92"/>
    </location>
</feature>
<reference evidence="2 3" key="1">
    <citation type="submission" date="2021-06" db="EMBL/GenBank/DDBJ databases">
        <title>Caerostris extrusa draft genome.</title>
        <authorList>
            <person name="Kono N."/>
            <person name="Arakawa K."/>
        </authorList>
    </citation>
    <scope>NUCLEOTIDE SEQUENCE [LARGE SCALE GENOMIC DNA]</scope>
</reference>
<organism evidence="2 3">
    <name type="scientific">Caerostris extrusa</name>
    <name type="common">Bark spider</name>
    <name type="synonym">Caerostris bankana</name>
    <dbReference type="NCBI Taxonomy" id="172846"/>
    <lineage>
        <taxon>Eukaryota</taxon>
        <taxon>Metazoa</taxon>
        <taxon>Ecdysozoa</taxon>
        <taxon>Arthropoda</taxon>
        <taxon>Chelicerata</taxon>
        <taxon>Arachnida</taxon>
        <taxon>Araneae</taxon>
        <taxon>Araneomorphae</taxon>
        <taxon>Entelegynae</taxon>
        <taxon>Araneoidea</taxon>
        <taxon>Araneidae</taxon>
        <taxon>Caerostris</taxon>
    </lineage>
</organism>
<proteinExistence type="predicted"/>
<keyword evidence="3" id="KW-1185">Reference proteome</keyword>
<name>A0AAV4WML6_CAEEX</name>
<evidence type="ECO:0000256" key="1">
    <source>
        <dbReference type="SAM" id="MobiDB-lite"/>
    </source>
</evidence>
<dbReference type="AlphaFoldDB" id="A0AAV4WML6"/>
<gene>
    <name evidence="2" type="ORF">CEXT_227481</name>
</gene>
<dbReference type="Proteomes" id="UP001054945">
    <property type="component" value="Unassembled WGS sequence"/>
</dbReference>
<evidence type="ECO:0000313" key="2">
    <source>
        <dbReference type="EMBL" id="GIY84111.1"/>
    </source>
</evidence>
<evidence type="ECO:0000313" key="3">
    <source>
        <dbReference type="Proteomes" id="UP001054945"/>
    </source>
</evidence>